<dbReference type="Pfam" id="PF02187">
    <property type="entry name" value="GAS2"/>
    <property type="match status" value="1"/>
</dbReference>
<keyword evidence="4" id="KW-0175">Coiled coil</keyword>
<evidence type="ECO:0000256" key="3">
    <source>
        <dbReference type="ARBA" id="ARBA00023212"/>
    </source>
</evidence>
<evidence type="ECO:0000256" key="1">
    <source>
        <dbReference type="ARBA" id="ARBA00004245"/>
    </source>
</evidence>
<dbReference type="SUPFAM" id="SSF143575">
    <property type="entry name" value="GAS2 domain-like"/>
    <property type="match status" value="1"/>
</dbReference>
<dbReference type="Gene3D" id="3.30.920.20">
    <property type="entry name" value="Gas2-like domain"/>
    <property type="match status" value="1"/>
</dbReference>
<keyword evidence="7" id="KW-1185">Reference proteome</keyword>
<comment type="subcellular location">
    <subcellularLocation>
        <location evidence="1">Cytoplasm</location>
        <location evidence="1">Cytoskeleton</location>
    </subcellularLocation>
</comment>
<keyword evidence="2" id="KW-0963">Cytoplasm</keyword>
<evidence type="ECO:0000313" key="6">
    <source>
        <dbReference type="EMBL" id="OMJ71985.1"/>
    </source>
</evidence>
<dbReference type="OrthoDB" id="326553at2759"/>
<dbReference type="InterPro" id="IPR003108">
    <property type="entry name" value="GAR_dom"/>
</dbReference>
<gene>
    <name evidence="6" type="ORF">SteCoe_29661</name>
</gene>
<feature type="domain" description="GAR" evidence="5">
    <location>
        <begin position="300"/>
        <end position="348"/>
    </location>
</feature>
<evidence type="ECO:0000313" key="7">
    <source>
        <dbReference type="Proteomes" id="UP000187209"/>
    </source>
</evidence>
<sequence length="407" mass="46476">MLQISIIRTEGVSENTELNVFFDGKSVKALERHPEPIYAIQKGAIMRIILKNKTTKVPACSGTYKTETFPEGFQWLPLSISPQDFFHNLPDEVGIPRILVLISYDLSPVIELSEAESEDIDSLKYDSSLYLEVKKMQSKISDLEGKVKKNEVLMNEFKMLYAESCKDNEGLRKKLEDEVKNSKSLKEAVEKIKAEYEESKNNALLREEFLESLINDKKNKRNNDMGISDKENFEVFEDKKIESYREIVRKSSVEVLENVINRSSGIRKPNSAKRVLSETTCYRSNDKNTEHAIQAYMKKTKNTGKFIKDSGNVYRYGKKKIFITLKNGNLLCRVGGGFEGIDKFIAKNTENYETSPIDNLHRRAHTASSIKQREIKNLLRNNVLSENVPDIGSSSITRNKKNSCATE</sequence>
<dbReference type="EMBL" id="MPUH01000939">
    <property type="protein sequence ID" value="OMJ71985.1"/>
    <property type="molecule type" value="Genomic_DNA"/>
</dbReference>
<evidence type="ECO:0000256" key="2">
    <source>
        <dbReference type="ARBA" id="ARBA00022490"/>
    </source>
</evidence>
<feature type="coiled-coil region" evidence="4">
    <location>
        <begin position="168"/>
        <end position="202"/>
    </location>
</feature>
<evidence type="ECO:0000259" key="5">
    <source>
        <dbReference type="Pfam" id="PF02187"/>
    </source>
</evidence>
<proteinExistence type="predicted"/>
<protein>
    <recommendedName>
        <fullName evidence="5">GAR domain-containing protein</fullName>
    </recommendedName>
</protein>
<dbReference type="GO" id="GO:0005856">
    <property type="term" value="C:cytoskeleton"/>
    <property type="evidence" value="ECO:0007669"/>
    <property type="project" value="UniProtKB-SubCell"/>
</dbReference>
<dbReference type="Proteomes" id="UP000187209">
    <property type="component" value="Unassembled WGS sequence"/>
</dbReference>
<name>A0A1R2B5N7_9CILI</name>
<evidence type="ECO:0000256" key="4">
    <source>
        <dbReference type="SAM" id="Coils"/>
    </source>
</evidence>
<dbReference type="InterPro" id="IPR036534">
    <property type="entry name" value="GAR_dom_sf"/>
</dbReference>
<comment type="caution">
    <text evidence="6">The sequence shown here is derived from an EMBL/GenBank/DDBJ whole genome shotgun (WGS) entry which is preliminary data.</text>
</comment>
<reference evidence="6 7" key="1">
    <citation type="submission" date="2016-11" db="EMBL/GenBank/DDBJ databases">
        <title>The macronuclear genome of Stentor coeruleus: a giant cell with tiny introns.</title>
        <authorList>
            <person name="Slabodnick M."/>
            <person name="Ruby J.G."/>
            <person name="Reiff S.B."/>
            <person name="Swart E.C."/>
            <person name="Gosai S."/>
            <person name="Prabakaran S."/>
            <person name="Witkowska E."/>
            <person name="Larue G.E."/>
            <person name="Fisher S."/>
            <person name="Freeman R.M."/>
            <person name="Gunawardena J."/>
            <person name="Chu W."/>
            <person name="Stover N.A."/>
            <person name="Gregory B.D."/>
            <person name="Nowacki M."/>
            <person name="Derisi J."/>
            <person name="Roy S.W."/>
            <person name="Marshall W.F."/>
            <person name="Sood P."/>
        </authorList>
    </citation>
    <scope>NUCLEOTIDE SEQUENCE [LARGE SCALE GENOMIC DNA]</scope>
    <source>
        <strain evidence="6">WM001</strain>
    </source>
</reference>
<dbReference type="AlphaFoldDB" id="A0A1R2B5N7"/>
<organism evidence="6 7">
    <name type="scientific">Stentor coeruleus</name>
    <dbReference type="NCBI Taxonomy" id="5963"/>
    <lineage>
        <taxon>Eukaryota</taxon>
        <taxon>Sar</taxon>
        <taxon>Alveolata</taxon>
        <taxon>Ciliophora</taxon>
        <taxon>Postciliodesmatophora</taxon>
        <taxon>Heterotrichea</taxon>
        <taxon>Heterotrichida</taxon>
        <taxon>Stentoridae</taxon>
        <taxon>Stentor</taxon>
    </lineage>
</organism>
<keyword evidence="3" id="KW-0206">Cytoskeleton</keyword>
<dbReference type="GO" id="GO:0008017">
    <property type="term" value="F:microtubule binding"/>
    <property type="evidence" value="ECO:0007669"/>
    <property type="project" value="InterPro"/>
</dbReference>
<accession>A0A1R2B5N7</accession>